<gene>
    <name evidence="5" type="ORF">Aconfl_25770</name>
</gene>
<feature type="domain" description="Chalcone/stilbene synthase C-terminal" evidence="4">
    <location>
        <begin position="228"/>
        <end position="356"/>
    </location>
</feature>
<dbReference type="PIRSF" id="PIRSF000451">
    <property type="entry name" value="PKS_III"/>
    <property type="match status" value="1"/>
</dbReference>
<reference evidence="5 6" key="1">
    <citation type="submission" date="2023-08" db="EMBL/GenBank/DDBJ databases">
        <title>Draft genome sequence of Algoriphagus confluentis.</title>
        <authorList>
            <person name="Takatani N."/>
            <person name="Hosokawa M."/>
            <person name="Sawabe T."/>
        </authorList>
    </citation>
    <scope>NUCLEOTIDE SEQUENCE [LARGE SCALE GENOMIC DNA]</scope>
    <source>
        <strain evidence="5 6">NBRC 111222</strain>
    </source>
</reference>
<feature type="domain" description="Chalcone/stilbene synthase N-terminal" evidence="3">
    <location>
        <begin position="5"/>
        <end position="215"/>
    </location>
</feature>
<keyword evidence="6" id="KW-1185">Reference proteome</keyword>
<dbReference type="Gene3D" id="3.40.47.10">
    <property type="match status" value="2"/>
</dbReference>
<evidence type="ECO:0000256" key="2">
    <source>
        <dbReference type="ARBA" id="ARBA00022679"/>
    </source>
</evidence>
<evidence type="ECO:0000313" key="6">
    <source>
        <dbReference type="Proteomes" id="UP001338309"/>
    </source>
</evidence>
<comment type="similarity">
    <text evidence="1">Belongs to the thiolase-like superfamily. Chalcone/stilbene synthases family.</text>
</comment>
<name>A0ABQ6PPQ0_9BACT</name>
<keyword evidence="2" id="KW-0808">Transferase</keyword>
<dbReference type="Pfam" id="PF00195">
    <property type="entry name" value="Chal_sti_synt_N"/>
    <property type="match status" value="1"/>
</dbReference>
<dbReference type="InterPro" id="IPR016039">
    <property type="entry name" value="Thiolase-like"/>
</dbReference>
<sequence>MNPSIISIGLASPGDPISQAEIARFMQTAHQLDELESRKLGFLYKMSGIETRHSVLNDFEKKDYRDFSFFPKNKELSPFPGTKARMEIFQKEAPGLSLQASRTALDQAGVTPEQVTHLILVSCTGMLAPGIEMGLMNGLGIPDSAERFCLHFMGCYAAFSGIRLADKIIKAEPEAQVLLVSVELCTLHFQKEYTEDNLLANSLFADGAAAALIRKDESGLKINDYLSQVLREGEEDMAWGIGDFGFEMKLSKYIPNLLDHGIRELSALFEKKFNLSKISHFAIHPGGKQILQKVQEAFGLAPEVNLHAMEVLRKFGNMSSATILFVLERMIRDPHVSGEILSLGFGPGLTLETLHLTKQ</sequence>
<protein>
    <submittedName>
        <fullName evidence="5">Type III polyketide synthase</fullName>
    </submittedName>
</protein>
<dbReference type="PANTHER" id="PTHR11877">
    <property type="entry name" value="HYDROXYMETHYLGLUTARYL-COA SYNTHASE"/>
    <property type="match status" value="1"/>
</dbReference>
<dbReference type="InterPro" id="IPR001099">
    <property type="entry name" value="Chalcone/stilbene_synt_N"/>
</dbReference>
<proteinExistence type="inferred from homology"/>
<evidence type="ECO:0000313" key="5">
    <source>
        <dbReference type="EMBL" id="GMQ29934.1"/>
    </source>
</evidence>
<comment type="caution">
    <text evidence="5">The sequence shown here is derived from an EMBL/GenBank/DDBJ whole genome shotgun (WGS) entry which is preliminary data.</text>
</comment>
<dbReference type="Proteomes" id="UP001338309">
    <property type="component" value="Unassembled WGS sequence"/>
</dbReference>
<dbReference type="PANTHER" id="PTHR11877:SF46">
    <property type="entry name" value="TYPE III POLYKETIDE SYNTHASE A"/>
    <property type="match status" value="1"/>
</dbReference>
<evidence type="ECO:0000259" key="3">
    <source>
        <dbReference type="Pfam" id="PF00195"/>
    </source>
</evidence>
<evidence type="ECO:0000256" key="1">
    <source>
        <dbReference type="ARBA" id="ARBA00005531"/>
    </source>
</evidence>
<accession>A0ABQ6PPQ0</accession>
<dbReference type="RefSeq" id="WP_338224648.1">
    <property type="nucleotide sequence ID" value="NZ_BTPD01000008.1"/>
</dbReference>
<evidence type="ECO:0000259" key="4">
    <source>
        <dbReference type="Pfam" id="PF02797"/>
    </source>
</evidence>
<dbReference type="CDD" id="cd00831">
    <property type="entry name" value="CHS_like"/>
    <property type="match status" value="1"/>
</dbReference>
<organism evidence="5 6">
    <name type="scientific">Algoriphagus confluentis</name>
    <dbReference type="NCBI Taxonomy" id="1697556"/>
    <lineage>
        <taxon>Bacteria</taxon>
        <taxon>Pseudomonadati</taxon>
        <taxon>Bacteroidota</taxon>
        <taxon>Cytophagia</taxon>
        <taxon>Cytophagales</taxon>
        <taxon>Cyclobacteriaceae</taxon>
        <taxon>Algoriphagus</taxon>
    </lineage>
</organism>
<dbReference type="InterPro" id="IPR011141">
    <property type="entry name" value="Polyketide_synthase_type-III"/>
</dbReference>
<dbReference type="EMBL" id="BTPD01000008">
    <property type="protein sequence ID" value="GMQ29934.1"/>
    <property type="molecule type" value="Genomic_DNA"/>
</dbReference>
<dbReference type="Pfam" id="PF02797">
    <property type="entry name" value="Chal_sti_synt_C"/>
    <property type="match status" value="1"/>
</dbReference>
<dbReference type="SUPFAM" id="SSF53901">
    <property type="entry name" value="Thiolase-like"/>
    <property type="match status" value="2"/>
</dbReference>
<dbReference type="InterPro" id="IPR012328">
    <property type="entry name" value="Chalcone/stilbene_synt_C"/>
</dbReference>